<dbReference type="InterPro" id="IPR015889">
    <property type="entry name" value="Intradiol_dOase_core"/>
</dbReference>
<keyword evidence="1" id="KW-0732">Signal</keyword>
<feature type="domain" description="Intradiol ring-cleavage dioxygenases" evidence="2">
    <location>
        <begin position="111"/>
        <end position="236"/>
    </location>
</feature>
<gene>
    <name evidence="3" type="ORF">BDU57DRAFT_553267</name>
</gene>
<evidence type="ECO:0000313" key="3">
    <source>
        <dbReference type="EMBL" id="KAF1921037.1"/>
    </source>
</evidence>
<dbReference type="SUPFAM" id="SSF49482">
    <property type="entry name" value="Aromatic compound dioxygenase"/>
    <property type="match status" value="1"/>
</dbReference>
<evidence type="ECO:0000313" key="4">
    <source>
        <dbReference type="Proteomes" id="UP000800096"/>
    </source>
</evidence>
<protein>
    <submittedName>
        <fullName evidence="3">Intradiol ring-cleavage dioxygenase</fullName>
    </submittedName>
</protein>
<feature type="signal peptide" evidence="1">
    <location>
        <begin position="1"/>
        <end position="18"/>
    </location>
</feature>
<feature type="chain" id="PRO_5025586111" evidence="1">
    <location>
        <begin position="19"/>
        <end position="328"/>
    </location>
</feature>
<dbReference type="GO" id="GO:0016702">
    <property type="term" value="F:oxidoreductase activity, acting on single donors with incorporation of molecular oxygen, incorporation of two atoms of oxygen"/>
    <property type="evidence" value="ECO:0007669"/>
    <property type="project" value="InterPro"/>
</dbReference>
<dbReference type="PANTHER" id="PTHR34315:SF1">
    <property type="entry name" value="INTRADIOL RING-CLEAVAGE DIOXYGENASES DOMAIN-CONTAINING PROTEIN-RELATED"/>
    <property type="match status" value="1"/>
</dbReference>
<dbReference type="Proteomes" id="UP000800096">
    <property type="component" value="Unassembled WGS sequence"/>
</dbReference>
<dbReference type="OrthoDB" id="121380at2759"/>
<evidence type="ECO:0000256" key="1">
    <source>
        <dbReference type="SAM" id="SignalP"/>
    </source>
</evidence>
<organism evidence="3 4">
    <name type="scientific">Ampelomyces quisqualis</name>
    <name type="common">Powdery mildew agent</name>
    <dbReference type="NCBI Taxonomy" id="50730"/>
    <lineage>
        <taxon>Eukaryota</taxon>
        <taxon>Fungi</taxon>
        <taxon>Dikarya</taxon>
        <taxon>Ascomycota</taxon>
        <taxon>Pezizomycotina</taxon>
        <taxon>Dothideomycetes</taxon>
        <taxon>Pleosporomycetidae</taxon>
        <taxon>Pleosporales</taxon>
        <taxon>Pleosporineae</taxon>
        <taxon>Phaeosphaeriaceae</taxon>
        <taxon>Ampelomyces</taxon>
    </lineage>
</organism>
<dbReference type="PANTHER" id="PTHR34315">
    <property type="match status" value="1"/>
</dbReference>
<dbReference type="InterPro" id="IPR000627">
    <property type="entry name" value="Intradiol_dOase_C"/>
</dbReference>
<sequence length="328" mass="35422">MKFAIVLGAILLGQQTVAHPGQSVKENAKEVAKRRAYLANNRRSLAHCTNTLKPYLRVRDLDTVLATSHKSNLTGITFDSDPSILFSGNNSNSCILTPEVTQGPYWVQGELIREDVTESGEGVPLTLHIQIIDVNTCEPVPQAFLEIWNCNSTGVYSGVVANGNGNINDSTNLDKTFLRGIQQSDDEGVVTFETLFPGHYTGRAVRLPGLNATVNANETISGGSITHVGQMFFDQDLITLVETQGPYNSNTQVLTKNSDDKILAQEAGTVDPVVEYVLLGDNVSQGVFGWLSFGKEIKNLYNITAAVFWTENGGVENENAGGAGGQKD</sequence>
<dbReference type="Pfam" id="PF00775">
    <property type="entry name" value="Dioxygenase_C"/>
    <property type="match status" value="1"/>
</dbReference>
<reference evidence="3" key="1">
    <citation type="journal article" date="2020" name="Stud. Mycol.">
        <title>101 Dothideomycetes genomes: a test case for predicting lifestyles and emergence of pathogens.</title>
        <authorList>
            <person name="Haridas S."/>
            <person name="Albert R."/>
            <person name="Binder M."/>
            <person name="Bloem J."/>
            <person name="Labutti K."/>
            <person name="Salamov A."/>
            <person name="Andreopoulos B."/>
            <person name="Baker S."/>
            <person name="Barry K."/>
            <person name="Bills G."/>
            <person name="Bluhm B."/>
            <person name="Cannon C."/>
            <person name="Castanera R."/>
            <person name="Culley D."/>
            <person name="Daum C."/>
            <person name="Ezra D."/>
            <person name="Gonzalez J."/>
            <person name="Henrissat B."/>
            <person name="Kuo A."/>
            <person name="Liang C."/>
            <person name="Lipzen A."/>
            <person name="Lutzoni F."/>
            <person name="Magnuson J."/>
            <person name="Mondo S."/>
            <person name="Nolan M."/>
            <person name="Ohm R."/>
            <person name="Pangilinan J."/>
            <person name="Park H.-J."/>
            <person name="Ramirez L."/>
            <person name="Alfaro M."/>
            <person name="Sun H."/>
            <person name="Tritt A."/>
            <person name="Yoshinaga Y."/>
            <person name="Zwiers L.-H."/>
            <person name="Turgeon B."/>
            <person name="Goodwin S."/>
            <person name="Spatafora J."/>
            <person name="Crous P."/>
            <person name="Grigoriev I."/>
        </authorList>
    </citation>
    <scope>NUCLEOTIDE SEQUENCE</scope>
    <source>
        <strain evidence="3">HMLAC05119</strain>
    </source>
</reference>
<name>A0A6A5R544_AMPQU</name>
<keyword evidence="3" id="KW-0223">Dioxygenase</keyword>
<keyword evidence="3" id="KW-0560">Oxidoreductase</keyword>
<accession>A0A6A5R544</accession>
<evidence type="ECO:0000259" key="2">
    <source>
        <dbReference type="Pfam" id="PF00775"/>
    </source>
</evidence>
<dbReference type="EMBL" id="ML979132">
    <property type="protein sequence ID" value="KAF1921037.1"/>
    <property type="molecule type" value="Genomic_DNA"/>
</dbReference>
<dbReference type="Gene3D" id="2.60.130.10">
    <property type="entry name" value="Aromatic compound dioxygenase"/>
    <property type="match status" value="1"/>
</dbReference>
<dbReference type="AlphaFoldDB" id="A0A6A5R544"/>
<dbReference type="GO" id="GO:0008199">
    <property type="term" value="F:ferric iron binding"/>
    <property type="evidence" value="ECO:0007669"/>
    <property type="project" value="InterPro"/>
</dbReference>
<dbReference type="CDD" id="cd03457">
    <property type="entry name" value="intradiol_dioxygenase_like"/>
    <property type="match status" value="1"/>
</dbReference>
<proteinExistence type="predicted"/>
<keyword evidence="4" id="KW-1185">Reference proteome</keyword>